<organism evidence="1">
    <name type="scientific">marine sediment metagenome</name>
    <dbReference type="NCBI Taxonomy" id="412755"/>
    <lineage>
        <taxon>unclassified sequences</taxon>
        <taxon>metagenomes</taxon>
        <taxon>ecological metagenomes</taxon>
    </lineage>
</organism>
<dbReference type="EMBL" id="LAZR01051131">
    <property type="protein sequence ID" value="KKK85824.1"/>
    <property type="molecule type" value="Genomic_DNA"/>
</dbReference>
<reference evidence="1" key="1">
    <citation type="journal article" date="2015" name="Nature">
        <title>Complex archaea that bridge the gap between prokaryotes and eukaryotes.</title>
        <authorList>
            <person name="Spang A."/>
            <person name="Saw J.H."/>
            <person name="Jorgensen S.L."/>
            <person name="Zaremba-Niedzwiedzka K."/>
            <person name="Martijn J."/>
            <person name="Lind A.E."/>
            <person name="van Eijk R."/>
            <person name="Schleper C."/>
            <person name="Guy L."/>
            <person name="Ettema T.J."/>
        </authorList>
    </citation>
    <scope>NUCLEOTIDE SEQUENCE</scope>
</reference>
<gene>
    <name evidence="1" type="ORF">LCGC14_2769420</name>
</gene>
<proteinExistence type="predicted"/>
<name>A0A0F9B5E5_9ZZZZ</name>
<evidence type="ECO:0000313" key="1">
    <source>
        <dbReference type="EMBL" id="KKK85824.1"/>
    </source>
</evidence>
<dbReference type="AlphaFoldDB" id="A0A0F9B5E5"/>
<feature type="non-terminal residue" evidence="1">
    <location>
        <position position="67"/>
    </location>
</feature>
<sequence length="67" mass="7654">MIRSAKILKITHYQKVFGWFFPYAVLVLDIGKYTFLDRNYLAKMIGDNKVGNTIQVDVRGSGCIRAV</sequence>
<comment type="caution">
    <text evidence="1">The sequence shown here is derived from an EMBL/GenBank/DDBJ whole genome shotgun (WGS) entry which is preliminary data.</text>
</comment>
<accession>A0A0F9B5E5</accession>
<protein>
    <submittedName>
        <fullName evidence="1">Uncharacterized protein</fullName>
    </submittedName>
</protein>